<dbReference type="Proteomes" id="UP000745859">
    <property type="component" value="Unassembled WGS sequence"/>
</dbReference>
<keyword evidence="1" id="KW-1133">Transmembrane helix</keyword>
<keyword evidence="3" id="KW-1185">Reference proteome</keyword>
<keyword evidence="2" id="KW-0808">Transferase</keyword>
<reference evidence="2 3" key="1">
    <citation type="submission" date="2020-03" db="EMBL/GenBank/DDBJ databases">
        <title>Genomic Encyclopedia of Type Strains, Phase IV (KMG-IV): sequencing the most valuable type-strain genomes for metagenomic binning, comparative biology and taxonomic classification.</title>
        <authorList>
            <person name="Goeker M."/>
        </authorList>
    </citation>
    <scope>NUCLEOTIDE SEQUENCE [LARGE SCALE GENOMIC DNA]</scope>
    <source>
        <strain evidence="2 3">DSM 101599</strain>
    </source>
</reference>
<accession>A0ABX0UCJ0</accession>
<proteinExistence type="predicted"/>
<sequence>MKIKNNTIDIIAFSSSLICAVHCAAIPVVLSFSSLSSLHFLENPYIEWTFVSLGLVFVLLSLLPSYKKVHHHTKPLLFASIGFLFIALGRLNLTELFEIVNTVVGASFVSWAHYSNWKLLNTEDCRKHQS</sequence>
<feature type="transmembrane region" description="Helical" evidence="1">
    <location>
        <begin position="75"/>
        <end position="93"/>
    </location>
</feature>
<protein>
    <submittedName>
        <fullName evidence="2">Sensor histidine kinase YesM</fullName>
    </submittedName>
</protein>
<evidence type="ECO:0000256" key="1">
    <source>
        <dbReference type="SAM" id="Phobius"/>
    </source>
</evidence>
<gene>
    <name evidence="2" type="ORF">FHR24_003038</name>
</gene>
<dbReference type="InterPro" id="IPR004891">
    <property type="entry name" value="Mercury-R_MerC"/>
</dbReference>
<name>A0ABX0UCJ0_9FLAO</name>
<organism evidence="2 3">
    <name type="scientific">Wenyingzhuangia heitensis</name>
    <dbReference type="NCBI Taxonomy" id="1487859"/>
    <lineage>
        <taxon>Bacteria</taxon>
        <taxon>Pseudomonadati</taxon>
        <taxon>Bacteroidota</taxon>
        <taxon>Flavobacteriia</taxon>
        <taxon>Flavobacteriales</taxon>
        <taxon>Flavobacteriaceae</taxon>
        <taxon>Wenyingzhuangia</taxon>
    </lineage>
</organism>
<keyword evidence="1" id="KW-0472">Membrane</keyword>
<dbReference type="Pfam" id="PF03203">
    <property type="entry name" value="MerC"/>
    <property type="match status" value="1"/>
</dbReference>
<dbReference type="GO" id="GO:0016301">
    <property type="term" value="F:kinase activity"/>
    <property type="evidence" value="ECO:0007669"/>
    <property type="project" value="UniProtKB-KW"/>
</dbReference>
<evidence type="ECO:0000313" key="3">
    <source>
        <dbReference type="Proteomes" id="UP000745859"/>
    </source>
</evidence>
<keyword evidence="2" id="KW-0418">Kinase</keyword>
<dbReference type="RefSeq" id="WP_167190868.1">
    <property type="nucleotide sequence ID" value="NZ_JAASQL010000008.1"/>
</dbReference>
<feature type="transmembrane region" description="Helical" evidence="1">
    <location>
        <begin position="12"/>
        <end position="33"/>
    </location>
</feature>
<comment type="caution">
    <text evidence="2">The sequence shown here is derived from an EMBL/GenBank/DDBJ whole genome shotgun (WGS) entry which is preliminary data.</text>
</comment>
<feature type="transmembrane region" description="Helical" evidence="1">
    <location>
        <begin position="45"/>
        <end position="63"/>
    </location>
</feature>
<keyword evidence="1" id="KW-0812">Transmembrane</keyword>
<evidence type="ECO:0000313" key="2">
    <source>
        <dbReference type="EMBL" id="NIJ46549.1"/>
    </source>
</evidence>
<dbReference type="EMBL" id="JAASQL010000008">
    <property type="protein sequence ID" value="NIJ46549.1"/>
    <property type="molecule type" value="Genomic_DNA"/>
</dbReference>